<protein>
    <submittedName>
        <fullName evidence="12">Collagen alpha-6(VI) chain-like</fullName>
    </submittedName>
</protein>
<evidence type="ECO:0000256" key="10">
    <source>
        <dbReference type="SAM" id="SignalP"/>
    </source>
</evidence>
<dbReference type="Pfam" id="PF00092">
    <property type="entry name" value="VWA"/>
    <property type="match status" value="8"/>
</dbReference>
<dbReference type="PROSITE" id="PS50234">
    <property type="entry name" value="VWFA"/>
    <property type="match status" value="9"/>
</dbReference>
<dbReference type="SMART" id="SM00327">
    <property type="entry name" value="VWA"/>
    <property type="match status" value="9"/>
</dbReference>
<keyword evidence="7 12" id="KW-0176">Collagen</keyword>
<reference evidence="12 13" key="1">
    <citation type="submission" date="2024-01" db="EMBL/GenBank/DDBJ databases">
        <authorList>
            <person name="Alioto T."/>
            <person name="Alioto T."/>
            <person name="Gomez Garrido J."/>
        </authorList>
    </citation>
    <scope>NUCLEOTIDE SEQUENCE [LARGE SCALE GENOMIC DNA]</scope>
</reference>
<keyword evidence="4 10" id="KW-0732">Signal</keyword>
<dbReference type="PANTHER" id="PTHR24020:SF86">
    <property type="entry name" value="COLLAGEN, TYPE VI, ALPHA 4"/>
    <property type="match status" value="1"/>
</dbReference>
<accession>A0AAV1Q464</accession>
<evidence type="ECO:0000256" key="6">
    <source>
        <dbReference type="ARBA" id="ARBA00022889"/>
    </source>
</evidence>
<dbReference type="InterPro" id="IPR050525">
    <property type="entry name" value="ECM_Assembly_Org"/>
</dbReference>
<feature type="domain" description="VWFA" evidence="11">
    <location>
        <begin position="610"/>
        <end position="779"/>
    </location>
</feature>
<feature type="compositionally biased region" description="Gly residues" evidence="9">
    <location>
        <begin position="1554"/>
        <end position="1563"/>
    </location>
</feature>
<feature type="region of interest" description="Disordered" evidence="9">
    <location>
        <begin position="1432"/>
        <end position="1674"/>
    </location>
</feature>
<proteinExistence type="predicted"/>
<feature type="domain" description="VWFA" evidence="11">
    <location>
        <begin position="33"/>
        <end position="219"/>
    </location>
</feature>
<keyword evidence="2" id="KW-0964">Secreted</keyword>
<dbReference type="EMBL" id="CAWUFR010000459">
    <property type="protein sequence ID" value="CAK6978119.1"/>
    <property type="molecule type" value="Genomic_DNA"/>
</dbReference>
<feature type="domain" description="VWFA" evidence="11">
    <location>
        <begin position="985"/>
        <end position="1159"/>
    </location>
</feature>
<feature type="domain" description="VWFA" evidence="11">
    <location>
        <begin position="1899"/>
        <end position="2091"/>
    </location>
</feature>
<dbReference type="InterPro" id="IPR036465">
    <property type="entry name" value="vWFA_dom_sf"/>
</dbReference>
<feature type="compositionally biased region" description="Gly residues" evidence="9">
    <location>
        <begin position="1506"/>
        <end position="1515"/>
    </location>
</feature>
<dbReference type="InterPro" id="IPR002035">
    <property type="entry name" value="VWF_A"/>
</dbReference>
<dbReference type="GO" id="GO:0007155">
    <property type="term" value="P:cell adhesion"/>
    <property type="evidence" value="ECO:0007669"/>
    <property type="project" value="UniProtKB-KW"/>
</dbReference>
<keyword evidence="13" id="KW-1185">Reference proteome</keyword>
<dbReference type="CDD" id="cd01472">
    <property type="entry name" value="vWA_collagen"/>
    <property type="match status" value="3"/>
</dbReference>
<evidence type="ECO:0000259" key="11">
    <source>
        <dbReference type="PROSITE" id="PS50234"/>
    </source>
</evidence>
<comment type="caution">
    <text evidence="12">The sequence shown here is derived from an EMBL/GenBank/DDBJ whole genome shotgun (WGS) entry which is preliminary data.</text>
</comment>
<feature type="chain" id="PRO_5043830483" evidence="10">
    <location>
        <begin position="23"/>
        <end position="2186"/>
    </location>
</feature>
<feature type="compositionally biased region" description="Low complexity" evidence="9">
    <location>
        <begin position="1471"/>
        <end position="1483"/>
    </location>
</feature>
<sequence length="2186" mass="239946">MKGRTVLLLSLIIAAYFCGTVAQTKDLAEKISDIFFLVDSGISQQQFSLFKTELNELINQLNVGASNNRIGLAQYGKNIKVEFLLNAHQTKQKIQASVKRFRLRPPQPNDPRNLGKALGYARTNFFTSDAGGRAEQGFRQFLVVVSGQKSSDSVVREVRKLRSSGVTIVGMSAGAPMDSIDVLSDVYAFDSPRVTLLKDIFITEKEDSITEECKGVNKVDIVFIVDESGSIELANFKLIRNFIHSIVSSLDVSQTRVRVGIVTYNDNPTAQAYLDSFNDKNDTQQFIKILPYTGGGTNTGKALDFANNEIFNEQRGSRKDVQKVAMVITDGESQDDVSEAALRLRRKGVTVFAVGIKNASISQLEQMASYPINKHVFREESFTHLKPMKTSLQKILCNNINEQAVISDKRRTDAKDACGSKDEADFFFLIDVSGSIDDKDFKDMQNFIVEFLHTFRIGPQYVRIGLMKYSNSPILEFDLTTHANANDLEKAVMGIKKTGGGTFTGKALSKMEPYFKNATDKRPKVRKYLIVITDGKANDKVKAPAKKLRDQGVIVYAIGVKGAVETELVEMAGDVKRKFSLNNFDFLKNFFKEIMTHICIPDVCENVSGDVIFLVDGSESVEDEDFQKMKTFLKSIIRNTAVSEDGVHVGIMQYSTKYELQFKLNHSYNIDEMVRNIDAMKQISEGTSTGKAIRAVSEYFDRNNGGRPELQQKLVVLTDGKSKDDVAVPAAALRAKNVIIYAIGVAEANTVELENISGSKQRVYFDKDFDALKSWESQLVVELCKADCKKTKNADVIFLVDGSANKDLNMFKSIHKFMKTIVNLAEVGKNLARFGVILYADTAEPVFTLDRYDNKQEVIEAINATKPLGGNTNTAKAMEYSLEYFKEAHGGRPAENIHQILMVITDRHASDSFDLERASNALVENRVTVFSIGVADANRGQLNIMAGGDTYRVFYAENYEALELLRKNVSPIWCRYTEEVCDKADVVFLLDTSSSITKDNHTSMLNFTSELVRSFKVGEEFVRVGAAQFSDHRYHEFYLNHYSNQKAVIEHIGNMTHYGVDTHIGKALKYIKDYFTVSKGSRESKHIPKTLVLVSDGGDNDDVDILEEEASDLRDMGVRILAIGVGDVHLLQLLQIAEKPYRVFNRLTFKDLGEIRKQVLHGICESDHIPDRPSELECTIDIAIGFDISKRTGLPGETLVSSHHNLRKNLKTIIHSISSVSSLCCFYGTKINTSIAFQVVDRNGRSLYDTNFEEYSEDVVQKVQNWPVTQPTYFNTDLLNSFQRTFAKSNAGVKVLVIFSDGLDEDLNNLLRVREQLRKSEFNALLIVALEGAQNPAELQRVQFGRGFHYMNPLSITMPNVGNEILKQIGGRGPPGPPGPQGIQGCPGVRGQKGENGDDGLYGIHGEQITTLKINKHKNEARRCWLIDSLNFRPQGIPGIPGEGGLKGERGLRGDPGQPGKDNTQRGPKGEPGNPGLLGVNGPDGRKGDDGDIGNQGPDGRRGLSGKKGGPGQPGETGLPGIQGAPGLQGSRGNPGGSGPKGISGFPGPAGKHGQPGGKGQVGHRGPNGQKGQPGNPGVKGNPGSQGPRGMPGQDGRDGRGPTGPAGSKGDPGFPGYPGLQGEYGQEGTKGHPGHKGNPGRPGNTGRPGDGGGPGDKGGPGHNGPKGPPGDRKSQCELINLIRDNCDPKKACPAYPTELVFGLDMSEDGGPFDTQHKALISLLEDISIAESNCPTGARVAVVGYSNVTKYLIRFQDYRRKAQLLEAVKNITLEGKTKGHRLGDAMHFVGRNVFKHTRAGALMRKVAVFFTNEPSQDTNEIVTAVMEYRGFNITPVVISLRNAPRVSQAMAVDDTGHSVFTVLDQDANLRKVKNCVICYDPCRPEQECSFKQEPQEVDLDLVMVADSSRLMQADEYAGVQQLLGSVVEQLAVSSQPRLADGKVRIAVVQSGTQTPKLEFGLQTYQNPQEMRRHLITAMQQQGGSSALGQTLEYTLREVLRKSSQSRRRKAILTVVGTHAAYEDRARLKYISQKAKCEGVAMFVVTVGDRYDRTQVEELASLPVQQHLIHVGRLRADEQGYAQRFFRVFLSALNKGRNSYPPVSLKRTCDKLQEPTTGALAPTFDLNGLGSAELMDEGVEEQEQIGVKPTQLDIIETLKTEDGKSLLPVANIKDARCLLKKDPGSCGN</sequence>
<dbReference type="GO" id="GO:0005581">
    <property type="term" value="C:collagen trimer"/>
    <property type="evidence" value="ECO:0007669"/>
    <property type="project" value="UniProtKB-KW"/>
</dbReference>
<evidence type="ECO:0000313" key="12">
    <source>
        <dbReference type="EMBL" id="CAK6978119.1"/>
    </source>
</evidence>
<keyword evidence="3" id="KW-0272">Extracellular matrix</keyword>
<feature type="signal peptide" evidence="10">
    <location>
        <begin position="1"/>
        <end position="22"/>
    </location>
</feature>
<gene>
    <name evidence="12" type="ORF">FSCOSCO3_A015529</name>
</gene>
<feature type="domain" description="VWFA" evidence="11">
    <location>
        <begin position="220"/>
        <end position="392"/>
    </location>
</feature>
<evidence type="ECO:0000256" key="3">
    <source>
        <dbReference type="ARBA" id="ARBA00022530"/>
    </source>
</evidence>
<evidence type="ECO:0000256" key="1">
    <source>
        <dbReference type="ARBA" id="ARBA00004498"/>
    </source>
</evidence>
<evidence type="ECO:0000256" key="7">
    <source>
        <dbReference type="ARBA" id="ARBA00023119"/>
    </source>
</evidence>
<feature type="compositionally biased region" description="Gly residues" evidence="9">
    <location>
        <begin position="1533"/>
        <end position="1542"/>
    </location>
</feature>
<dbReference type="Proteomes" id="UP001314229">
    <property type="component" value="Unassembled WGS sequence"/>
</dbReference>
<feature type="domain" description="VWFA" evidence="11">
    <location>
        <begin position="795"/>
        <end position="969"/>
    </location>
</feature>
<dbReference type="PANTHER" id="PTHR24020">
    <property type="entry name" value="COLLAGEN ALPHA"/>
    <property type="match status" value="1"/>
</dbReference>
<feature type="domain" description="VWFA" evidence="11">
    <location>
        <begin position="1698"/>
        <end position="1875"/>
    </location>
</feature>
<evidence type="ECO:0000256" key="9">
    <source>
        <dbReference type="SAM" id="MobiDB-lite"/>
    </source>
</evidence>
<evidence type="ECO:0000256" key="5">
    <source>
        <dbReference type="ARBA" id="ARBA00022737"/>
    </source>
</evidence>
<evidence type="ECO:0000256" key="2">
    <source>
        <dbReference type="ARBA" id="ARBA00022525"/>
    </source>
</evidence>
<dbReference type="SUPFAM" id="SSF53300">
    <property type="entry name" value="vWA-like"/>
    <property type="match status" value="9"/>
</dbReference>
<keyword evidence="6" id="KW-0130">Cell adhesion</keyword>
<keyword evidence="5" id="KW-0677">Repeat</keyword>
<dbReference type="CDD" id="cd01450">
    <property type="entry name" value="vWFA_subfamily_ECM"/>
    <property type="match status" value="3"/>
</dbReference>
<dbReference type="PRINTS" id="PR00453">
    <property type="entry name" value="VWFADOMAIN"/>
</dbReference>
<feature type="domain" description="VWFA" evidence="11">
    <location>
        <begin position="425"/>
        <end position="594"/>
    </location>
</feature>
<feature type="compositionally biased region" description="Gly residues" evidence="9">
    <location>
        <begin position="1646"/>
        <end position="1664"/>
    </location>
</feature>
<feature type="region of interest" description="Disordered" evidence="9">
    <location>
        <begin position="1369"/>
        <end position="1402"/>
    </location>
</feature>
<dbReference type="FunFam" id="3.40.50.410:FF:000004">
    <property type="entry name" value="collagen alpha-6(VI) chain"/>
    <property type="match status" value="4"/>
</dbReference>
<dbReference type="FunFam" id="3.40.50.410:FF:000003">
    <property type="entry name" value="Collagen type VI alpha 3 chain"/>
    <property type="match status" value="1"/>
</dbReference>
<organism evidence="12 13">
    <name type="scientific">Scomber scombrus</name>
    <name type="common">Atlantic mackerel</name>
    <name type="synonym">Scomber vernalis</name>
    <dbReference type="NCBI Taxonomy" id="13677"/>
    <lineage>
        <taxon>Eukaryota</taxon>
        <taxon>Metazoa</taxon>
        <taxon>Chordata</taxon>
        <taxon>Craniata</taxon>
        <taxon>Vertebrata</taxon>
        <taxon>Euteleostomi</taxon>
        <taxon>Actinopterygii</taxon>
        <taxon>Neopterygii</taxon>
        <taxon>Teleostei</taxon>
        <taxon>Neoteleostei</taxon>
        <taxon>Acanthomorphata</taxon>
        <taxon>Pelagiaria</taxon>
        <taxon>Scombriformes</taxon>
        <taxon>Scombridae</taxon>
        <taxon>Scomber</taxon>
    </lineage>
</organism>
<dbReference type="Gene3D" id="3.40.50.410">
    <property type="entry name" value="von Willebrand factor, type A domain"/>
    <property type="match status" value="8"/>
</dbReference>
<evidence type="ECO:0000256" key="4">
    <source>
        <dbReference type="ARBA" id="ARBA00022729"/>
    </source>
</evidence>
<feature type="compositionally biased region" description="Low complexity" evidence="9">
    <location>
        <begin position="1567"/>
        <end position="1583"/>
    </location>
</feature>
<feature type="domain" description="VWFA" evidence="11">
    <location>
        <begin position="1181"/>
        <end position="1369"/>
    </location>
</feature>
<evidence type="ECO:0000256" key="8">
    <source>
        <dbReference type="ARBA" id="ARBA00023180"/>
    </source>
</evidence>
<name>A0AAV1Q464_SCOSC</name>
<keyword evidence="8" id="KW-0325">Glycoprotein</keyword>
<evidence type="ECO:0000313" key="13">
    <source>
        <dbReference type="Proteomes" id="UP001314229"/>
    </source>
</evidence>
<comment type="subcellular location">
    <subcellularLocation>
        <location evidence="1">Secreted</location>
        <location evidence="1">Extracellular space</location>
        <location evidence="1">Extracellular matrix</location>
    </subcellularLocation>
</comment>